<evidence type="ECO:0000313" key="4">
    <source>
        <dbReference type="EMBL" id="CAB4161633.1"/>
    </source>
</evidence>
<evidence type="ECO:0000313" key="10">
    <source>
        <dbReference type="EMBL" id="CAB4220202.1"/>
    </source>
</evidence>
<sequence length="680" mass="69108">MAAIDLGRLRFYHQGAYSGATTYEINDVVTYGDKSFVYISTTNTAGNLPTNGTYWSLMAGGQDYKGAWATATAYKVDDIVVRGGSTYICLIANTSGTFATDLAAAKWESFVRGIRDRGSWAANTAYLKDDAVYNGVDYSIAQSDFTSGYPGFANETAGLWATVVNGTDSLPPQASNTNAVLTTNGTAGTWTNALSISTIALSNALTLSNSVKSVIIGANALTFANTLTNPTITVQSNTTDYSQIAFRNLGTNANSSTDIIAYADAGTDDAGWIDMGITSANFTDPSFTVTGGHDGYVFMEAPANTTGKGNLILATGGNGTQNKIIFAAGGLLSDKTQMVITPNTSVAINIATNSTSATTGALTVVGGVGIGGNVFITGNTSITGTITVGGGAFSSNNLTVSDPIIFMGNTNTGDSLDLGFAGKYTSSGTKYAGLLRDASDTGKFRLFTGLTEVPSSTANFAAASNANLILGNLEASGLANVAGIVTLANTTAASSTTTGALVVTGGIATANNAYIGGLLNVAGNATVTTNLTVSGNATISTNLAVTGDTTLTGGLTVSGALIAAEMAEIATSGTITTNVLTLDWTATNIQYVSSPSANFTVNVTNAPTTNDRALSVTVIVTQGATPYIASALQIAGVAQTLKWAGGSAPSGTASKIDIFSFVLLRTGSAWTVFGSSSLNY</sequence>
<dbReference type="EMBL" id="LR796461">
    <property type="protein sequence ID" value="CAB4146087.1"/>
    <property type="molecule type" value="Genomic_DNA"/>
</dbReference>
<name>A0A6J7XIG4_9CAUD</name>
<dbReference type="EMBL" id="LR796980">
    <property type="protein sequence ID" value="CAB4179332.1"/>
    <property type="molecule type" value="Genomic_DNA"/>
</dbReference>
<dbReference type="EMBL" id="LR798423">
    <property type="protein sequence ID" value="CAB5230835.1"/>
    <property type="molecule type" value="Genomic_DNA"/>
</dbReference>
<proteinExistence type="predicted"/>
<dbReference type="EMBL" id="LR797180">
    <property type="protein sequence ID" value="CAB4192054.1"/>
    <property type="molecule type" value="Genomic_DNA"/>
</dbReference>
<evidence type="ECO:0000313" key="6">
    <source>
        <dbReference type="EMBL" id="CAB4179332.1"/>
    </source>
</evidence>
<evidence type="ECO:0000313" key="3">
    <source>
        <dbReference type="EMBL" id="CAB4151045.1"/>
    </source>
</evidence>
<dbReference type="EMBL" id="LR797492">
    <property type="protein sequence ID" value="CAB4220202.1"/>
    <property type="molecule type" value="Genomic_DNA"/>
</dbReference>
<dbReference type="EMBL" id="LR797434">
    <property type="protein sequence ID" value="CAB4215940.1"/>
    <property type="molecule type" value="Genomic_DNA"/>
</dbReference>
<dbReference type="EMBL" id="LR796917">
    <property type="protein sequence ID" value="CAB4175069.1"/>
    <property type="molecule type" value="Genomic_DNA"/>
</dbReference>
<evidence type="ECO:0000313" key="11">
    <source>
        <dbReference type="EMBL" id="CAB5230835.1"/>
    </source>
</evidence>
<dbReference type="EMBL" id="LR796548">
    <property type="protein sequence ID" value="CAB4151045.1"/>
    <property type="molecule type" value="Genomic_DNA"/>
</dbReference>
<evidence type="ECO:0000313" key="7">
    <source>
        <dbReference type="EMBL" id="CAB4188717.1"/>
    </source>
</evidence>
<gene>
    <name evidence="6" type="ORF">UFOVP1031_67</name>
    <name evidence="7" type="ORF">UFOVP1172_68</name>
    <name evidence="8" type="ORF">UFOVP1240_130</name>
    <name evidence="9" type="ORF">UFOVP1486_30</name>
    <name evidence="11" type="ORF">UFOVP1578_139</name>
    <name evidence="10" type="ORF">UFOVP1630_131</name>
    <name evidence="1" type="ORF">UFOVP288_147</name>
    <name evidence="2" type="ORF">UFOVP483_49</name>
    <name evidence="3" type="ORF">UFOVP573_125</name>
    <name evidence="4" type="ORF">UFOVP769_147</name>
    <name evidence="5" type="ORF">UFOVP962_115</name>
</gene>
<evidence type="ECO:0000313" key="2">
    <source>
        <dbReference type="EMBL" id="CAB4146087.1"/>
    </source>
</evidence>
<protein>
    <submittedName>
        <fullName evidence="11">Uncharacterized protein</fullName>
    </submittedName>
</protein>
<evidence type="ECO:0000313" key="5">
    <source>
        <dbReference type="EMBL" id="CAB4175069.1"/>
    </source>
</evidence>
<organism evidence="11">
    <name type="scientific">uncultured Caudovirales phage</name>
    <dbReference type="NCBI Taxonomy" id="2100421"/>
    <lineage>
        <taxon>Viruses</taxon>
        <taxon>Duplodnaviria</taxon>
        <taxon>Heunggongvirae</taxon>
        <taxon>Uroviricota</taxon>
        <taxon>Caudoviricetes</taxon>
        <taxon>Peduoviridae</taxon>
        <taxon>Maltschvirus</taxon>
        <taxon>Maltschvirus maltsch</taxon>
    </lineage>
</organism>
<dbReference type="EMBL" id="LR797130">
    <property type="protein sequence ID" value="CAB4188717.1"/>
    <property type="molecule type" value="Genomic_DNA"/>
</dbReference>
<dbReference type="EMBL" id="LR796305">
    <property type="protein sequence ID" value="CAB4135814.1"/>
    <property type="molecule type" value="Genomic_DNA"/>
</dbReference>
<evidence type="ECO:0000313" key="1">
    <source>
        <dbReference type="EMBL" id="CAB4135814.1"/>
    </source>
</evidence>
<evidence type="ECO:0000313" key="9">
    <source>
        <dbReference type="EMBL" id="CAB4215940.1"/>
    </source>
</evidence>
<reference evidence="11" key="1">
    <citation type="submission" date="2020-05" db="EMBL/GenBank/DDBJ databases">
        <authorList>
            <person name="Chiriac C."/>
            <person name="Salcher M."/>
            <person name="Ghai R."/>
            <person name="Kavagutti S V."/>
        </authorList>
    </citation>
    <scope>NUCLEOTIDE SEQUENCE</scope>
</reference>
<dbReference type="Gene3D" id="2.10.10.90">
    <property type="match status" value="1"/>
</dbReference>
<dbReference type="EMBL" id="LR796709">
    <property type="protein sequence ID" value="CAB4161633.1"/>
    <property type="molecule type" value="Genomic_DNA"/>
</dbReference>
<accession>A0A6J7XIG4</accession>
<evidence type="ECO:0000313" key="8">
    <source>
        <dbReference type="EMBL" id="CAB4192054.1"/>
    </source>
</evidence>